<keyword evidence="1" id="KW-0812">Transmembrane</keyword>
<keyword evidence="2" id="KW-0732">Signal</keyword>
<reference evidence="3" key="1">
    <citation type="journal article" date="2023" name="GigaByte">
        <title>Genome assembly of the bearded iris, Iris pallida Lam.</title>
        <authorList>
            <person name="Bruccoleri R.E."/>
            <person name="Oakeley E.J."/>
            <person name="Faust A.M.E."/>
            <person name="Altorfer M."/>
            <person name="Dessus-Babus S."/>
            <person name="Burckhardt D."/>
            <person name="Oertli M."/>
            <person name="Naumann U."/>
            <person name="Petersen F."/>
            <person name="Wong J."/>
        </authorList>
    </citation>
    <scope>NUCLEOTIDE SEQUENCE</scope>
    <source>
        <strain evidence="3">GSM-AAB239-AS_SAM_17_03QT</strain>
    </source>
</reference>
<evidence type="ECO:0000313" key="4">
    <source>
        <dbReference type="Proteomes" id="UP001140949"/>
    </source>
</evidence>
<keyword evidence="1" id="KW-0472">Membrane</keyword>
<dbReference type="Proteomes" id="UP001140949">
    <property type="component" value="Unassembled WGS sequence"/>
</dbReference>
<feature type="transmembrane region" description="Helical" evidence="1">
    <location>
        <begin position="46"/>
        <end position="72"/>
    </location>
</feature>
<name>A0AAX6DW65_IRIPA</name>
<keyword evidence="1" id="KW-1133">Transmembrane helix</keyword>
<reference evidence="3" key="2">
    <citation type="submission" date="2023-04" db="EMBL/GenBank/DDBJ databases">
        <authorList>
            <person name="Bruccoleri R.E."/>
            <person name="Oakeley E.J."/>
            <person name="Faust A.-M."/>
            <person name="Dessus-Babus S."/>
            <person name="Altorfer M."/>
            <person name="Burckhardt D."/>
            <person name="Oertli M."/>
            <person name="Naumann U."/>
            <person name="Petersen F."/>
            <person name="Wong J."/>
        </authorList>
    </citation>
    <scope>NUCLEOTIDE SEQUENCE</scope>
    <source>
        <strain evidence="3">GSM-AAB239-AS_SAM_17_03QT</strain>
        <tissue evidence="3">Leaf</tissue>
    </source>
</reference>
<organism evidence="3 4">
    <name type="scientific">Iris pallida</name>
    <name type="common">Sweet iris</name>
    <dbReference type="NCBI Taxonomy" id="29817"/>
    <lineage>
        <taxon>Eukaryota</taxon>
        <taxon>Viridiplantae</taxon>
        <taxon>Streptophyta</taxon>
        <taxon>Embryophyta</taxon>
        <taxon>Tracheophyta</taxon>
        <taxon>Spermatophyta</taxon>
        <taxon>Magnoliopsida</taxon>
        <taxon>Liliopsida</taxon>
        <taxon>Asparagales</taxon>
        <taxon>Iridaceae</taxon>
        <taxon>Iridoideae</taxon>
        <taxon>Irideae</taxon>
        <taxon>Iris</taxon>
    </lineage>
</organism>
<protein>
    <submittedName>
        <fullName evidence="3">Serine/arginine-rich splicing factor RSZ21A-like</fullName>
    </submittedName>
</protein>
<feature type="signal peptide" evidence="2">
    <location>
        <begin position="1"/>
        <end position="16"/>
    </location>
</feature>
<feature type="chain" id="PRO_5043321126" evidence="2">
    <location>
        <begin position="17"/>
        <end position="152"/>
    </location>
</feature>
<sequence length="152" mass="16447">MSVANLVILLVNVVRGLVLEGLAVDVVAAAAELLPDTVGVQAMVEGAIVLVTVLLQDVAVFHLVVVVTASHLLLNTGVRNHLLINVVVRSHLLINVAVKSHHLIPMGLLLSKIRSKARVKFDTRWLCCKLCASIPLLGLHLPLAHLWNYCLK</sequence>
<proteinExistence type="predicted"/>
<keyword evidence="4" id="KW-1185">Reference proteome</keyword>
<gene>
    <name evidence="3" type="ORF">M6B38_223330</name>
</gene>
<comment type="caution">
    <text evidence="3">The sequence shown here is derived from an EMBL/GenBank/DDBJ whole genome shotgun (WGS) entry which is preliminary data.</text>
</comment>
<feature type="transmembrane region" description="Helical" evidence="1">
    <location>
        <begin position="6"/>
        <end position="34"/>
    </location>
</feature>
<evidence type="ECO:0000256" key="2">
    <source>
        <dbReference type="SAM" id="SignalP"/>
    </source>
</evidence>
<dbReference type="AlphaFoldDB" id="A0AAX6DW65"/>
<accession>A0AAX6DW65</accession>
<evidence type="ECO:0000256" key="1">
    <source>
        <dbReference type="SAM" id="Phobius"/>
    </source>
</evidence>
<dbReference type="EMBL" id="JANAVB010041496">
    <property type="protein sequence ID" value="KAJ6795998.1"/>
    <property type="molecule type" value="Genomic_DNA"/>
</dbReference>
<evidence type="ECO:0000313" key="3">
    <source>
        <dbReference type="EMBL" id="KAJ6795998.1"/>
    </source>
</evidence>